<reference evidence="2" key="1">
    <citation type="journal article" date="2024" name="Proc. Natl. Acad. Sci. U.S.A.">
        <title>Extraordinary preservation of gene collinearity over three hundred million years revealed in homosporous lycophytes.</title>
        <authorList>
            <person name="Li C."/>
            <person name="Wickell D."/>
            <person name="Kuo L.Y."/>
            <person name="Chen X."/>
            <person name="Nie B."/>
            <person name="Liao X."/>
            <person name="Peng D."/>
            <person name="Ji J."/>
            <person name="Jenkins J."/>
            <person name="Williams M."/>
            <person name="Shu S."/>
            <person name="Plott C."/>
            <person name="Barry K."/>
            <person name="Rajasekar S."/>
            <person name="Grimwood J."/>
            <person name="Han X."/>
            <person name="Sun S."/>
            <person name="Hou Z."/>
            <person name="He W."/>
            <person name="Dai G."/>
            <person name="Sun C."/>
            <person name="Schmutz J."/>
            <person name="Leebens-Mack J.H."/>
            <person name="Li F.W."/>
            <person name="Wang L."/>
        </authorList>
    </citation>
    <scope>NUCLEOTIDE SEQUENCE [LARGE SCALE GENOMIC DNA]</scope>
    <source>
        <strain evidence="2">cv. PW_Plant_1</strain>
    </source>
</reference>
<accession>A0ACC2DMQ8</accession>
<evidence type="ECO:0000313" key="2">
    <source>
        <dbReference type="Proteomes" id="UP001162992"/>
    </source>
</evidence>
<proteinExistence type="predicted"/>
<evidence type="ECO:0000313" key="1">
    <source>
        <dbReference type="EMBL" id="KAJ7555459.1"/>
    </source>
</evidence>
<dbReference type="Proteomes" id="UP001162992">
    <property type="component" value="Chromosome 5"/>
</dbReference>
<protein>
    <submittedName>
        <fullName evidence="1">Uncharacterized protein</fullName>
    </submittedName>
</protein>
<name>A0ACC2DMQ8_DIPCM</name>
<dbReference type="EMBL" id="CM055096">
    <property type="protein sequence ID" value="KAJ7555459.1"/>
    <property type="molecule type" value="Genomic_DNA"/>
</dbReference>
<keyword evidence="2" id="KW-1185">Reference proteome</keyword>
<comment type="caution">
    <text evidence="1">The sequence shown here is derived from an EMBL/GenBank/DDBJ whole genome shotgun (WGS) entry which is preliminary data.</text>
</comment>
<sequence length="335" mass="36684">MAFNPNPVKRPAGSLGAMLGAFGGTFQDNCDDSDDEEKMAGILKAEEVRNSVAQLCPCPFGRQQVPFDMEKTLDGKADETLDMCAVTGVAIHVEEALRDEIKRGDEAAVEIESDERVEINATGLDEQSSKLIVDSEAAVGKENSIQSVTSSCKLPVSLNVEDTSKTIEAAIPEFYLPLSLSRMYGKKSRKKKGHKQACSSRGFGELVSKSCSRERDSTTKILGHRSSAALACVKSTHKLDMEYTTVIEPYDYATAKRNLAVEKSLASQHEKLATGTAVLQGAKRTCKPKSENHSTADTSFDPLRRMRSELKVQDLRPGKRRQVFPQSGNRTGTFW</sequence>
<gene>
    <name evidence="1" type="ORF">O6H91_05G039000</name>
</gene>
<organism evidence="1 2">
    <name type="scientific">Diphasiastrum complanatum</name>
    <name type="common">Issler's clubmoss</name>
    <name type="synonym">Lycopodium complanatum</name>
    <dbReference type="NCBI Taxonomy" id="34168"/>
    <lineage>
        <taxon>Eukaryota</taxon>
        <taxon>Viridiplantae</taxon>
        <taxon>Streptophyta</taxon>
        <taxon>Embryophyta</taxon>
        <taxon>Tracheophyta</taxon>
        <taxon>Lycopodiopsida</taxon>
        <taxon>Lycopodiales</taxon>
        <taxon>Lycopodiaceae</taxon>
        <taxon>Lycopodioideae</taxon>
        <taxon>Diphasiastrum</taxon>
    </lineage>
</organism>